<name>A0AAF0UT15_SOLVR</name>
<dbReference type="EMBL" id="CP133621">
    <property type="protein sequence ID" value="WMV50804.1"/>
    <property type="molecule type" value="Genomic_DNA"/>
</dbReference>
<gene>
    <name evidence="2" type="ORF">MTR67_044189</name>
</gene>
<dbReference type="InterPro" id="IPR012337">
    <property type="entry name" value="RNaseH-like_sf"/>
</dbReference>
<sequence length="391" mass="43989">MPVLWSIFITRPKGVARRWLGMREATVTPAPSLGIIIIGPDDSFDRLSLVDLPNPLFRHQMVVGANPVRVRAVRCFSRVLQATVVVLLAAPPTLPAPPARGRGQGQDYRGGHQGLRCVPRGGRSGGRFDGQRKGRHSHFYADPARAEAEASDSVITGTILLCQYPTLALFDPGSTFLFVSVYYVSRLSMISKPLVASLRVSTPVGESLVVDQVKAEHLRPSGEFQRLPIPEWKWDRITMDFVVLEDMLRACVLEFGCRWDQLLPLAEFAYNNSYHSSIEMSPFEALFGRRCRSLVCWFESTKPRTRGIPLCVTHEGRDEVWELALPPAFSAIHPVFHVSMLRRYVPDESHVLQYDAIDLDDRLTFVEELYAILASDVRRLRLTAILVVKVR</sequence>
<protein>
    <submittedName>
        <fullName evidence="2">Uncharacterized protein</fullName>
    </submittedName>
</protein>
<evidence type="ECO:0000313" key="3">
    <source>
        <dbReference type="Proteomes" id="UP001234989"/>
    </source>
</evidence>
<dbReference type="AlphaFoldDB" id="A0AAF0UT15"/>
<dbReference type="SUPFAM" id="SSF53098">
    <property type="entry name" value="Ribonuclease H-like"/>
    <property type="match status" value="1"/>
</dbReference>
<dbReference type="Proteomes" id="UP001234989">
    <property type="component" value="Chromosome 10"/>
</dbReference>
<evidence type="ECO:0000256" key="1">
    <source>
        <dbReference type="SAM" id="MobiDB-lite"/>
    </source>
</evidence>
<proteinExistence type="predicted"/>
<dbReference type="Gene3D" id="3.30.420.10">
    <property type="entry name" value="Ribonuclease H-like superfamily/Ribonuclease H"/>
    <property type="match status" value="1"/>
</dbReference>
<dbReference type="PANTHER" id="PTHR45835:SF99">
    <property type="entry name" value="CHROMO DOMAIN-CONTAINING PROTEIN-RELATED"/>
    <property type="match status" value="1"/>
</dbReference>
<dbReference type="Pfam" id="PF08284">
    <property type="entry name" value="RVP_2"/>
    <property type="match status" value="1"/>
</dbReference>
<organism evidence="2 3">
    <name type="scientific">Solanum verrucosum</name>
    <dbReference type="NCBI Taxonomy" id="315347"/>
    <lineage>
        <taxon>Eukaryota</taxon>
        <taxon>Viridiplantae</taxon>
        <taxon>Streptophyta</taxon>
        <taxon>Embryophyta</taxon>
        <taxon>Tracheophyta</taxon>
        <taxon>Spermatophyta</taxon>
        <taxon>Magnoliopsida</taxon>
        <taxon>eudicotyledons</taxon>
        <taxon>Gunneridae</taxon>
        <taxon>Pentapetalae</taxon>
        <taxon>asterids</taxon>
        <taxon>lamiids</taxon>
        <taxon>Solanales</taxon>
        <taxon>Solanaceae</taxon>
        <taxon>Solanoideae</taxon>
        <taxon>Solaneae</taxon>
        <taxon>Solanum</taxon>
    </lineage>
</organism>
<accession>A0AAF0UT15</accession>
<dbReference type="PANTHER" id="PTHR45835">
    <property type="entry name" value="YALI0A06105P"/>
    <property type="match status" value="1"/>
</dbReference>
<dbReference type="InterPro" id="IPR036397">
    <property type="entry name" value="RNaseH_sf"/>
</dbReference>
<reference evidence="2" key="1">
    <citation type="submission" date="2023-08" db="EMBL/GenBank/DDBJ databases">
        <title>A de novo genome assembly of Solanum verrucosum Schlechtendal, a Mexican diploid species geographically isolated from the other diploid A-genome species in potato relatives.</title>
        <authorList>
            <person name="Hosaka K."/>
        </authorList>
    </citation>
    <scope>NUCLEOTIDE SEQUENCE</scope>
    <source>
        <tissue evidence="2">Young leaves</tissue>
    </source>
</reference>
<dbReference type="GO" id="GO:0003676">
    <property type="term" value="F:nucleic acid binding"/>
    <property type="evidence" value="ECO:0007669"/>
    <property type="project" value="InterPro"/>
</dbReference>
<feature type="region of interest" description="Disordered" evidence="1">
    <location>
        <begin position="96"/>
        <end position="134"/>
    </location>
</feature>
<evidence type="ECO:0000313" key="2">
    <source>
        <dbReference type="EMBL" id="WMV50804.1"/>
    </source>
</evidence>
<keyword evidence="3" id="KW-1185">Reference proteome</keyword>